<keyword evidence="1" id="KW-0540">Nuclease</keyword>
<gene>
    <name evidence="1" type="ordered locus">BLASA_2675</name>
</gene>
<name>H6RJ08_BLASD</name>
<dbReference type="SUPFAM" id="SSF54060">
    <property type="entry name" value="His-Me finger endonucleases"/>
    <property type="match status" value="1"/>
</dbReference>
<reference evidence="1 2" key="1">
    <citation type="journal article" date="2012" name="J. Bacteriol.">
        <title>Genome Sequence of Blastococcus saxobsidens DD2, a Stone-Inhabiting Bacterium.</title>
        <authorList>
            <person name="Chouaia B."/>
            <person name="Crotti E."/>
            <person name="Brusetti L."/>
            <person name="Daffonchio D."/>
            <person name="Essoussi I."/>
            <person name="Nouioui I."/>
            <person name="Sbissi I."/>
            <person name="Ghodhbane-Gtari F."/>
            <person name="Gtari M."/>
            <person name="Vacherie B."/>
            <person name="Barbe V."/>
            <person name="Medigue C."/>
            <person name="Gury J."/>
            <person name="Pujic P."/>
            <person name="Normand P."/>
        </authorList>
    </citation>
    <scope>NUCLEOTIDE SEQUENCE [LARGE SCALE GENOMIC DNA]</scope>
    <source>
        <strain evidence="1 2">DD2</strain>
    </source>
</reference>
<dbReference type="GO" id="GO:0004519">
    <property type="term" value="F:endonuclease activity"/>
    <property type="evidence" value="ECO:0007669"/>
    <property type="project" value="UniProtKB-KW"/>
</dbReference>
<dbReference type="Proteomes" id="UP000007517">
    <property type="component" value="Chromosome"/>
</dbReference>
<dbReference type="AlphaFoldDB" id="H6RJ08"/>
<dbReference type="eggNOG" id="ENOG503398W">
    <property type="taxonomic scope" value="Bacteria"/>
</dbReference>
<dbReference type="Pfam" id="PF02945">
    <property type="entry name" value="Endonuclease_7"/>
    <property type="match status" value="1"/>
</dbReference>
<dbReference type="HOGENOM" id="CLU_096778_0_0_11"/>
<sequence length="220" mass="24729">MKTKFCRDCGVHRPVAEFSNNRRSRDGLAFYCREHLAERSARSRDARRLQPRKNRLAPSELRIPEGYKWCPDCAEVKPFEQFPRTVASRSGRATYCLPCHNLRGHKSREKVGGARTYHLTRRYGITVQEADAMLASQDGKCAICRTAPAAHVDHDHATGRVRALLCFNCNGGLGQFKDDPYVLRAAADYVGFHTLSQYLVTAFEAVGIGPVRAIRPGSHR</sequence>
<keyword evidence="1" id="KW-0378">Hydrolase</keyword>
<dbReference type="InterPro" id="IPR044925">
    <property type="entry name" value="His-Me_finger_sf"/>
</dbReference>
<keyword evidence="1" id="KW-0255">Endonuclease</keyword>
<evidence type="ECO:0000313" key="2">
    <source>
        <dbReference type="Proteomes" id="UP000007517"/>
    </source>
</evidence>
<dbReference type="Gene3D" id="3.40.1800.10">
    <property type="entry name" value="His-Me finger endonucleases"/>
    <property type="match status" value="1"/>
</dbReference>
<dbReference type="KEGG" id="bsd:BLASA_2675"/>
<accession>H6RJ08</accession>
<evidence type="ECO:0000313" key="1">
    <source>
        <dbReference type="EMBL" id="CCG03550.1"/>
    </source>
</evidence>
<keyword evidence="2" id="KW-1185">Reference proteome</keyword>
<protein>
    <submittedName>
        <fullName evidence="1">Putative endonuclease</fullName>
    </submittedName>
</protein>
<dbReference type="STRING" id="1146883.BLASA_2675"/>
<reference evidence="2" key="2">
    <citation type="submission" date="2012-02" db="EMBL/GenBank/DDBJ databases">
        <title>Complete genome sequence of Blastococcus saxobsidens strain DD2.</title>
        <authorList>
            <person name="Genoscope."/>
        </authorList>
    </citation>
    <scope>NUCLEOTIDE SEQUENCE [LARGE SCALE GENOMIC DNA]</scope>
    <source>
        <strain evidence="2">DD2</strain>
    </source>
</reference>
<organism evidence="1 2">
    <name type="scientific">Blastococcus saxobsidens (strain DD2)</name>
    <dbReference type="NCBI Taxonomy" id="1146883"/>
    <lineage>
        <taxon>Bacteria</taxon>
        <taxon>Bacillati</taxon>
        <taxon>Actinomycetota</taxon>
        <taxon>Actinomycetes</taxon>
        <taxon>Geodermatophilales</taxon>
        <taxon>Geodermatophilaceae</taxon>
        <taxon>Blastococcus</taxon>
    </lineage>
</organism>
<dbReference type="InterPro" id="IPR004211">
    <property type="entry name" value="Endonuclease_7"/>
</dbReference>
<dbReference type="InterPro" id="IPR038563">
    <property type="entry name" value="Endonuclease_7_sf"/>
</dbReference>
<proteinExistence type="predicted"/>
<dbReference type="EMBL" id="FO117623">
    <property type="protein sequence ID" value="CCG03550.1"/>
    <property type="molecule type" value="Genomic_DNA"/>
</dbReference>
<dbReference type="RefSeq" id="WP_014376433.1">
    <property type="nucleotide sequence ID" value="NC_016943.1"/>
</dbReference>
<dbReference type="OrthoDB" id="581550at2"/>